<dbReference type="PANTHER" id="PTHR46237">
    <property type="entry name" value="CYTOCHROME B5 REDUCTASE 4 FAMILY MEMBER"/>
    <property type="match status" value="1"/>
</dbReference>
<keyword evidence="4 7" id="KW-0408">Iron</keyword>
<dbReference type="InterPro" id="IPR051872">
    <property type="entry name" value="Cytochrome_b5/Flavoprotein_Rdt"/>
</dbReference>
<accession>A0A913WXL8</accession>
<dbReference type="GO" id="GO:0090524">
    <property type="term" value="F:cytochrome-b5 reductase activity, acting on NADH"/>
    <property type="evidence" value="ECO:0007669"/>
    <property type="project" value="UniProtKB-EC"/>
</dbReference>
<evidence type="ECO:0000256" key="3">
    <source>
        <dbReference type="ARBA" id="ARBA00022723"/>
    </source>
</evidence>
<comment type="similarity">
    <text evidence="7">Belongs to the cytochrome b5 family.</text>
</comment>
<organism evidence="11 12">
    <name type="scientific">Exaiptasia diaphana</name>
    <name type="common">Tropical sea anemone</name>
    <name type="synonym">Aiptasia pulchella</name>
    <dbReference type="NCBI Taxonomy" id="2652724"/>
    <lineage>
        <taxon>Eukaryota</taxon>
        <taxon>Metazoa</taxon>
        <taxon>Cnidaria</taxon>
        <taxon>Anthozoa</taxon>
        <taxon>Hexacorallia</taxon>
        <taxon>Actiniaria</taxon>
        <taxon>Aiptasiidae</taxon>
        <taxon>Exaiptasia</taxon>
    </lineage>
</organism>
<evidence type="ECO:0000256" key="2">
    <source>
        <dbReference type="ARBA" id="ARBA00022617"/>
    </source>
</evidence>
<dbReference type="SUPFAM" id="SSF55856">
    <property type="entry name" value="Cytochrome b5-like heme/steroid binding domain"/>
    <property type="match status" value="1"/>
</dbReference>
<sequence>MEAPKLSFPSLNSPQRAASSGSVRAKVALKPGRSLMDWIKLGASGKDLTGVGGIRRPVTWDELSKHNTEHDCWMSVRGKVYNITPYLEYHPGGIPEIMKGAGKDGTALFDEIHKWVNAESMLEKCFIGPLDTSTMMPPPRPGSNRSLKKSTGSLRTPNSLSVPMAGGTKSLSKPTEESNSPRYDWYQNAKIITISVYTKYKDLQIEDVIIEVTEDKHFDAIVILGEKSYQIHLDLEDKITDHKGNIYLYSSIHPILSFNDPLIHSFI</sequence>
<dbReference type="OMA" id="HYANTVG"/>
<feature type="region of interest" description="Disordered" evidence="8">
    <location>
        <begin position="133"/>
        <end position="180"/>
    </location>
</feature>
<dbReference type="GeneID" id="110234672"/>
<dbReference type="EC" id="1.6.2.2" evidence="1"/>
<evidence type="ECO:0000259" key="10">
    <source>
        <dbReference type="PROSITE" id="PS51203"/>
    </source>
</evidence>
<keyword evidence="5" id="KW-0520">NAD</keyword>
<dbReference type="Proteomes" id="UP000887567">
    <property type="component" value="Unplaced"/>
</dbReference>
<dbReference type="InterPro" id="IPR008978">
    <property type="entry name" value="HSP20-like_chaperone"/>
</dbReference>
<dbReference type="SMART" id="SM01117">
    <property type="entry name" value="Cyt-b5"/>
    <property type="match status" value="1"/>
</dbReference>
<dbReference type="Pfam" id="PF04969">
    <property type="entry name" value="CS"/>
    <property type="match status" value="1"/>
</dbReference>
<dbReference type="FunFam" id="3.10.120.10:FF:000001">
    <property type="entry name" value="Cytochrome b5 reductase 4"/>
    <property type="match status" value="1"/>
</dbReference>
<dbReference type="Gene3D" id="2.60.40.790">
    <property type="match status" value="1"/>
</dbReference>
<evidence type="ECO:0000256" key="6">
    <source>
        <dbReference type="ARBA" id="ARBA00047682"/>
    </source>
</evidence>
<feature type="compositionally biased region" description="Polar residues" evidence="8">
    <location>
        <begin position="169"/>
        <end position="180"/>
    </location>
</feature>
<keyword evidence="3 7" id="KW-0479">Metal-binding</keyword>
<dbReference type="PROSITE" id="PS50255">
    <property type="entry name" value="CYTOCHROME_B5_2"/>
    <property type="match status" value="1"/>
</dbReference>
<evidence type="ECO:0000256" key="1">
    <source>
        <dbReference type="ARBA" id="ARBA00012011"/>
    </source>
</evidence>
<protein>
    <recommendedName>
        <fullName evidence="1">cytochrome-b5 reductase</fullName>
        <ecNumber evidence="1">1.6.2.2</ecNumber>
    </recommendedName>
</protein>
<feature type="region of interest" description="Disordered" evidence="8">
    <location>
        <begin position="1"/>
        <end position="24"/>
    </location>
</feature>
<evidence type="ECO:0000313" key="12">
    <source>
        <dbReference type="Proteomes" id="UP000887567"/>
    </source>
</evidence>
<dbReference type="RefSeq" id="XP_020895717.2">
    <property type="nucleotide sequence ID" value="XM_021040058.2"/>
</dbReference>
<name>A0A913WXL8_EXADI</name>
<dbReference type="PROSITE" id="PS51203">
    <property type="entry name" value="CS"/>
    <property type="match status" value="1"/>
</dbReference>
<dbReference type="InterPro" id="IPR007052">
    <property type="entry name" value="CS_dom"/>
</dbReference>
<dbReference type="SUPFAM" id="SSF49764">
    <property type="entry name" value="HSP20-like chaperones"/>
    <property type="match status" value="1"/>
</dbReference>
<dbReference type="OrthoDB" id="432299at2759"/>
<keyword evidence="12" id="KW-1185">Reference proteome</keyword>
<dbReference type="PROSITE" id="PS00191">
    <property type="entry name" value="CYTOCHROME_B5_1"/>
    <property type="match status" value="1"/>
</dbReference>
<proteinExistence type="inferred from homology"/>
<dbReference type="PRINTS" id="PR00363">
    <property type="entry name" value="CYTOCHROMEB5"/>
</dbReference>
<dbReference type="KEGG" id="epa:110234672"/>
<feature type="domain" description="CS" evidence="10">
    <location>
        <begin position="178"/>
        <end position="267"/>
    </location>
</feature>
<dbReference type="PANTHER" id="PTHR46237:SF1">
    <property type="entry name" value="CYTOCHROME B5 REDUCTASE 4"/>
    <property type="match status" value="1"/>
</dbReference>
<dbReference type="GO" id="GO:0005737">
    <property type="term" value="C:cytoplasm"/>
    <property type="evidence" value="ECO:0007669"/>
    <property type="project" value="TreeGrafter"/>
</dbReference>
<evidence type="ECO:0000256" key="5">
    <source>
        <dbReference type="ARBA" id="ARBA00023027"/>
    </source>
</evidence>
<dbReference type="InterPro" id="IPR001199">
    <property type="entry name" value="Cyt_B5-like_heme/steroid-bd"/>
</dbReference>
<feature type="compositionally biased region" description="Polar residues" evidence="8">
    <location>
        <begin position="143"/>
        <end position="161"/>
    </location>
</feature>
<dbReference type="Pfam" id="PF00173">
    <property type="entry name" value="Cyt-b5"/>
    <property type="match status" value="1"/>
</dbReference>
<evidence type="ECO:0000256" key="4">
    <source>
        <dbReference type="ARBA" id="ARBA00023004"/>
    </source>
</evidence>
<dbReference type="InterPro" id="IPR036400">
    <property type="entry name" value="Cyt_B5-like_heme/steroid_sf"/>
</dbReference>
<dbReference type="EnsemblMetazoa" id="XM_021040058.2">
    <property type="protein sequence ID" value="XP_020895717.2"/>
    <property type="gene ID" value="LOC110234672"/>
</dbReference>
<keyword evidence="2 7" id="KW-0349">Heme</keyword>
<dbReference type="GO" id="GO:0020037">
    <property type="term" value="F:heme binding"/>
    <property type="evidence" value="ECO:0007669"/>
    <property type="project" value="UniProtKB-UniRule"/>
</dbReference>
<dbReference type="InterPro" id="IPR018506">
    <property type="entry name" value="Cyt_B5_heme-BS"/>
</dbReference>
<dbReference type="AlphaFoldDB" id="A0A913WXL8"/>
<reference evidence="11" key="1">
    <citation type="submission" date="2022-11" db="UniProtKB">
        <authorList>
            <consortium name="EnsemblMetazoa"/>
        </authorList>
    </citation>
    <scope>IDENTIFICATION</scope>
</reference>
<dbReference type="GO" id="GO:0046872">
    <property type="term" value="F:metal ion binding"/>
    <property type="evidence" value="ECO:0007669"/>
    <property type="project" value="UniProtKB-UniRule"/>
</dbReference>
<evidence type="ECO:0000259" key="9">
    <source>
        <dbReference type="PROSITE" id="PS50255"/>
    </source>
</evidence>
<feature type="compositionally biased region" description="Polar residues" evidence="8">
    <location>
        <begin position="9"/>
        <end position="22"/>
    </location>
</feature>
<feature type="domain" description="Cytochrome b5 heme-binding" evidence="9">
    <location>
        <begin position="55"/>
        <end position="131"/>
    </location>
</feature>
<evidence type="ECO:0000256" key="7">
    <source>
        <dbReference type="RuleBase" id="RU362121"/>
    </source>
</evidence>
<dbReference type="Gene3D" id="3.10.120.10">
    <property type="entry name" value="Cytochrome b5-like heme/steroid binding domain"/>
    <property type="match status" value="1"/>
</dbReference>
<comment type="catalytic activity">
    <reaction evidence="6">
        <text>2 Fe(III)-[cytochrome b5] + NADH = 2 Fe(II)-[cytochrome b5] + NAD(+) + H(+)</text>
        <dbReference type="Rhea" id="RHEA:46680"/>
        <dbReference type="Rhea" id="RHEA-COMP:10438"/>
        <dbReference type="Rhea" id="RHEA-COMP:10439"/>
        <dbReference type="ChEBI" id="CHEBI:15378"/>
        <dbReference type="ChEBI" id="CHEBI:29033"/>
        <dbReference type="ChEBI" id="CHEBI:29034"/>
        <dbReference type="ChEBI" id="CHEBI:57540"/>
        <dbReference type="ChEBI" id="CHEBI:57945"/>
        <dbReference type="EC" id="1.6.2.2"/>
    </reaction>
</comment>
<evidence type="ECO:0000313" key="11">
    <source>
        <dbReference type="EnsemblMetazoa" id="XP_020895717.2"/>
    </source>
</evidence>
<evidence type="ECO:0000256" key="8">
    <source>
        <dbReference type="SAM" id="MobiDB-lite"/>
    </source>
</evidence>